<dbReference type="AlphaFoldDB" id="A0A448X732"/>
<organism evidence="1 2">
    <name type="scientific">Protopolystoma xenopodis</name>
    <dbReference type="NCBI Taxonomy" id="117903"/>
    <lineage>
        <taxon>Eukaryota</taxon>
        <taxon>Metazoa</taxon>
        <taxon>Spiralia</taxon>
        <taxon>Lophotrochozoa</taxon>
        <taxon>Platyhelminthes</taxon>
        <taxon>Monogenea</taxon>
        <taxon>Polyopisthocotylea</taxon>
        <taxon>Polystomatidea</taxon>
        <taxon>Polystomatidae</taxon>
        <taxon>Protopolystoma</taxon>
    </lineage>
</organism>
<accession>A0A448X732</accession>
<comment type="caution">
    <text evidence="1">The sequence shown here is derived from an EMBL/GenBank/DDBJ whole genome shotgun (WGS) entry which is preliminary data.</text>
</comment>
<name>A0A448X732_9PLAT</name>
<evidence type="ECO:0000313" key="1">
    <source>
        <dbReference type="EMBL" id="VEL29761.1"/>
    </source>
</evidence>
<protein>
    <submittedName>
        <fullName evidence="1">Uncharacterized protein</fullName>
    </submittedName>
</protein>
<dbReference type="EMBL" id="CAAALY010105955">
    <property type="protein sequence ID" value="VEL29761.1"/>
    <property type="molecule type" value="Genomic_DNA"/>
</dbReference>
<evidence type="ECO:0000313" key="2">
    <source>
        <dbReference type="Proteomes" id="UP000784294"/>
    </source>
</evidence>
<keyword evidence="2" id="KW-1185">Reference proteome</keyword>
<proteinExistence type="predicted"/>
<reference evidence="1" key="1">
    <citation type="submission" date="2018-11" db="EMBL/GenBank/DDBJ databases">
        <authorList>
            <consortium name="Pathogen Informatics"/>
        </authorList>
    </citation>
    <scope>NUCLEOTIDE SEQUENCE</scope>
</reference>
<dbReference type="Proteomes" id="UP000784294">
    <property type="component" value="Unassembled WGS sequence"/>
</dbReference>
<gene>
    <name evidence="1" type="ORF">PXEA_LOCUS23201</name>
</gene>
<sequence length="91" mass="10203">MDYPYRGNQPTFYLPTEQLASQLIRNLWPSVIYFGHILKSTPCTRTSLAPPPPPPTLGRLSALKISATLPTPHVRSSYCDRFAWTGAENMP</sequence>